<accession>A0A7E4VE13</accession>
<reference evidence="3" key="2">
    <citation type="submission" date="2020-10" db="UniProtKB">
        <authorList>
            <consortium name="WormBaseParasite"/>
        </authorList>
    </citation>
    <scope>IDENTIFICATION</scope>
</reference>
<name>A0A7E4VE13_PANRE</name>
<dbReference type="CDD" id="cd22755">
    <property type="entry name" value="OTU_CeDUB-like"/>
    <property type="match status" value="1"/>
</dbReference>
<sequence length="346" mass="38671">MMRFARQIASTLHDVQNKSGKTTKDAKKRDLKAALDESIKFRQGLGLHDGALLAALLRQEEEMMSESLVSDAEYDQYDPIVVKIRSEPKTGNEANREDKIEEELPVSMDNCEALSVPVNVTTNVKIESETANNSEVMIESENGPTKMTQPASSEILYDGGKSGNVQKCLQPSTEFLKTLSCKYGWRFDHNPHLFMTIEDVRTTKPLTTHDVDGDGNCGFRALSYALTGCEDNHKLIREKVANYVYYDHAPKRFYKAHPTAKTNSMMKQYTAKSPLDKARWMSTSDMVAAACLLGVNILSFSDDLTWKLNNRNSISGKTGVMNDGPSILLDNSSRIHFQVVTNVTQK</sequence>
<evidence type="ECO:0000313" key="3">
    <source>
        <dbReference type="WBParaSite" id="Pan_g19325.t1"/>
    </source>
</evidence>
<dbReference type="WBParaSite" id="Pan_g19325.t1">
    <property type="protein sequence ID" value="Pan_g19325.t1"/>
    <property type="gene ID" value="Pan_g19325"/>
</dbReference>
<dbReference type="AlphaFoldDB" id="A0A7E4VE13"/>
<reference evidence="2" key="1">
    <citation type="journal article" date="2013" name="Genetics">
        <title>The draft genome and transcriptome of Panagrellus redivivus are shaped by the harsh demands of a free-living lifestyle.</title>
        <authorList>
            <person name="Srinivasan J."/>
            <person name="Dillman A.R."/>
            <person name="Macchietto M.G."/>
            <person name="Heikkinen L."/>
            <person name="Lakso M."/>
            <person name="Fracchia K.M."/>
            <person name="Antoshechkin I."/>
            <person name="Mortazavi A."/>
            <person name="Wong G."/>
            <person name="Sternberg P.W."/>
        </authorList>
    </citation>
    <scope>NUCLEOTIDE SEQUENCE [LARGE SCALE GENOMIC DNA]</scope>
    <source>
        <strain evidence="2">MT8872</strain>
    </source>
</reference>
<dbReference type="PROSITE" id="PS50802">
    <property type="entry name" value="OTU"/>
    <property type="match status" value="1"/>
</dbReference>
<keyword evidence="2" id="KW-1185">Reference proteome</keyword>
<organism evidence="2 3">
    <name type="scientific">Panagrellus redivivus</name>
    <name type="common">Microworm</name>
    <dbReference type="NCBI Taxonomy" id="6233"/>
    <lineage>
        <taxon>Eukaryota</taxon>
        <taxon>Metazoa</taxon>
        <taxon>Ecdysozoa</taxon>
        <taxon>Nematoda</taxon>
        <taxon>Chromadorea</taxon>
        <taxon>Rhabditida</taxon>
        <taxon>Tylenchina</taxon>
        <taxon>Panagrolaimomorpha</taxon>
        <taxon>Panagrolaimoidea</taxon>
        <taxon>Panagrolaimidae</taxon>
        <taxon>Panagrellus</taxon>
    </lineage>
</organism>
<dbReference type="Gene3D" id="3.90.70.80">
    <property type="match status" value="1"/>
</dbReference>
<evidence type="ECO:0000259" key="1">
    <source>
        <dbReference type="PROSITE" id="PS50802"/>
    </source>
</evidence>
<dbReference type="Proteomes" id="UP000492821">
    <property type="component" value="Unassembled WGS sequence"/>
</dbReference>
<protein>
    <submittedName>
        <fullName evidence="3">OTU domain-containing protein</fullName>
    </submittedName>
</protein>
<evidence type="ECO:0000313" key="2">
    <source>
        <dbReference type="Proteomes" id="UP000492821"/>
    </source>
</evidence>
<dbReference type="InterPro" id="IPR003323">
    <property type="entry name" value="OTU_dom"/>
</dbReference>
<proteinExistence type="predicted"/>
<feature type="domain" description="OTU" evidence="1">
    <location>
        <begin position="206"/>
        <end position="343"/>
    </location>
</feature>